<evidence type="ECO:0000313" key="3">
    <source>
        <dbReference type="EMBL" id="PSC70644.1"/>
    </source>
</evidence>
<keyword evidence="2" id="KW-0812">Transmembrane</keyword>
<accession>A0A2P6V990</accession>
<reference evidence="3 4" key="1">
    <citation type="journal article" date="2018" name="Plant J.">
        <title>Genome sequences of Chlorella sorokiniana UTEX 1602 and Micractinium conductrix SAG 241.80: implications to maltose excretion by a green alga.</title>
        <authorList>
            <person name="Arriola M.B."/>
            <person name="Velmurugan N."/>
            <person name="Zhang Y."/>
            <person name="Plunkett M.H."/>
            <person name="Hondzo H."/>
            <person name="Barney B.M."/>
        </authorList>
    </citation>
    <scope>NUCLEOTIDE SEQUENCE [LARGE SCALE GENOMIC DNA]</scope>
    <source>
        <strain evidence="3 4">SAG 241.80</strain>
    </source>
</reference>
<feature type="region of interest" description="Disordered" evidence="1">
    <location>
        <begin position="302"/>
        <end position="325"/>
    </location>
</feature>
<dbReference type="AlphaFoldDB" id="A0A2P6V990"/>
<evidence type="ECO:0000256" key="1">
    <source>
        <dbReference type="SAM" id="MobiDB-lite"/>
    </source>
</evidence>
<name>A0A2P6V990_9CHLO</name>
<sequence length="383" mass="41404">MGERRRPVSASRLARSVFLLSVLVSVWWVATRQAGDAPASPGAAPLASPFTGLAQYDVETPFKVFGSLRKHGPLGSVSMVHAGRSRGELCFPTPWRDARLAGSKAPPPAKWCAIMFNNKYKFIFVKCPKTAGTSLVTYFTDCSEPTAADRCVRLLNYTDAAMVQHLVDAWPDYFVFSFSRNVLRRAISQYQYLTRFLSEDEGCPRVSWDKYCLDPFVLGDVCHATATSSCCTQSAEHQYVHASPQANCFTTAAGRSALDWLGRVEAFEEDFAALVGLLNARPGVPKLPADVLPTKANYNASPCKNSSSSDAAGGSSGDDGGGGGGAAAAAQAAAAAASRRLRWNVRDGMENPCDKNDFFRGQHKHCYAAVTNFYAEDLLLLAQ</sequence>
<feature type="compositionally biased region" description="Gly residues" evidence="1">
    <location>
        <begin position="314"/>
        <end position="325"/>
    </location>
</feature>
<organism evidence="3 4">
    <name type="scientific">Micractinium conductrix</name>
    <dbReference type="NCBI Taxonomy" id="554055"/>
    <lineage>
        <taxon>Eukaryota</taxon>
        <taxon>Viridiplantae</taxon>
        <taxon>Chlorophyta</taxon>
        <taxon>core chlorophytes</taxon>
        <taxon>Trebouxiophyceae</taxon>
        <taxon>Chlorellales</taxon>
        <taxon>Chlorellaceae</taxon>
        <taxon>Chlorella clade</taxon>
        <taxon>Micractinium</taxon>
    </lineage>
</organism>
<gene>
    <name evidence="3" type="ORF">C2E20_5995</name>
</gene>
<keyword evidence="4" id="KW-1185">Reference proteome</keyword>
<evidence type="ECO:0000256" key="2">
    <source>
        <dbReference type="SAM" id="Phobius"/>
    </source>
</evidence>
<dbReference type="GO" id="GO:0016740">
    <property type="term" value="F:transferase activity"/>
    <property type="evidence" value="ECO:0007669"/>
    <property type="project" value="UniProtKB-KW"/>
</dbReference>
<keyword evidence="2" id="KW-0472">Membrane</keyword>
<dbReference type="OrthoDB" id="48731at2759"/>
<dbReference type="EMBL" id="LHPF02000019">
    <property type="protein sequence ID" value="PSC70644.1"/>
    <property type="molecule type" value="Genomic_DNA"/>
</dbReference>
<feature type="transmembrane region" description="Helical" evidence="2">
    <location>
        <begin position="12"/>
        <end position="30"/>
    </location>
</feature>
<proteinExistence type="predicted"/>
<comment type="caution">
    <text evidence="3">The sequence shown here is derived from an EMBL/GenBank/DDBJ whole genome shotgun (WGS) entry which is preliminary data.</text>
</comment>
<keyword evidence="2" id="KW-1133">Transmembrane helix</keyword>
<dbReference type="Proteomes" id="UP000239649">
    <property type="component" value="Unassembled WGS sequence"/>
</dbReference>
<evidence type="ECO:0000313" key="4">
    <source>
        <dbReference type="Proteomes" id="UP000239649"/>
    </source>
</evidence>
<protein>
    <submittedName>
        <fullName evidence="3">Sulfotransferase family</fullName>
    </submittedName>
</protein>